<dbReference type="KEGG" id="cprv:CYPRO_0183"/>
<feature type="domain" description="HTH LytTR-type" evidence="3">
    <location>
        <begin position="149"/>
        <end position="247"/>
    </location>
</feature>
<dbReference type="Pfam" id="PF00072">
    <property type="entry name" value="Response_reg"/>
    <property type="match status" value="1"/>
</dbReference>
<dbReference type="GO" id="GO:0000156">
    <property type="term" value="F:phosphorelay response regulator activity"/>
    <property type="evidence" value="ECO:0007669"/>
    <property type="project" value="TreeGrafter"/>
</dbReference>
<dbReference type="SMART" id="SM00850">
    <property type="entry name" value="LytTR"/>
    <property type="match status" value="1"/>
</dbReference>
<reference evidence="4 5" key="1">
    <citation type="submission" date="2018-03" db="EMBL/GenBank/DDBJ databases">
        <title>Phenotypic and genomic properties of Cyclonatronum proteinivorum gen. nov., sp. nov., a haloalkaliphilic bacteroidete from soda lakes possessing Na+-translocating rhodopsin.</title>
        <authorList>
            <person name="Toshchakov S.V."/>
            <person name="Korzhenkov A."/>
            <person name="Samarov N.I."/>
            <person name="Kublanov I.V."/>
            <person name="Muntyan M.S."/>
            <person name="Sorokin D.Y."/>
        </authorList>
    </citation>
    <scope>NUCLEOTIDE SEQUENCE [LARGE SCALE GENOMIC DNA]</scope>
    <source>
        <strain evidence="4 5">Omega</strain>
    </source>
</reference>
<dbReference type="PROSITE" id="PS50930">
    <property type="entry name" value="HTH_LYTTR"/>
    <property type="match status" value="1"/>
</dbReference>
<feature type="modified residue" description="4-aspartylphosphate" evidence="1">
    <location>
        <position position="54"/>
    </location>
</feature>
<organism evidence="4 5">
    <name type="scientific">Cyclonatronum proteinivorum</name>
    <dbReference type="NCBI Taxonomy" id="1457365"/>
    <lineage>
        <taxon>Bacteria</taxon>
        <taxon>Pseudomonadati</taxon>
        <taxon>Balneolota</taxon>
        <taxon>Balneolia</taxon>
        <taxon>Balneolales</taxon>
        <taxon>Cyclonatronaceae</taxon>
        <taxon>Cyclonatronum</taxon>
    </lineage>
</organism>
<dbReference type="SUPFAM" id="SSF52172">
    <property type="entry name" value="CheY-like"/>
    <property type="match status" value="1"/>
</dbReference>
<feature type="domain" description="Response regulatory" evidence="2">
    <location>
        <begin position="3"/>
        <end position="114"/>
    </location>
</feature>
<evidence type="ECO:0000313" key="5">
    <source>
        <dbReference type="Proteomes" id="UP000254808"/>
    </source>
</evidence>
<evidence type="ECO:0000259" key="2">
    <source>
        <dbReference type="PROSITE" id="PS50110"/>
    </source>
</evidence>
<evidence type="ECO:0000313" key="4">
    <source>
        <dbReference type="EMBL" id="AXI99470.1"/>
    </source>
</evidence>
<protein>
    <submittedName>
        <fullName evidence="4">Two component transcriptional regulator, LytTR family</fullName>
    </submittedName>
</protein>
<gene>
    <name evidence="4" type="ORF">CYPRO_0183</name>
</gene>
<dbReference type="RefSeq" id="WP_114982712.1">
    <property type="nucleotide sequence ID" value="NZ_CP027806.1"/>
</dbReference>
<dbReference type="InterPro" id="IPR001789">
    <property type="entry name" value="Sig_transdc_resp-reg_receiver"/>
</dbReference>
<dbReference type="OrthoDB" id="1646880at2"/>
<dbReference type="AlphaFoldDB" id="A0A345UG69"/>
<dbReference type="Proteomes" id="UP000254808">
    <property type="component" value="Chromosome"/>
</dbReference>
<name>A0A345UG69_9BACT</name>
<dbReference type="Pfam" id="PF04397">
    <property type="entry name" value="LytTR"/>
    <property type="match status" value="1"/>
</dbReference>
<dbReference type="InterPro" id="IPR007492">
    <property type="entry name" value="LytTR_DNA-bd_dom"/>
</dbReference>
<dbReference type="PANTHER" id="PTHR45526:SF1">
    <property type="entry name" value="TRANSCRIPTIONAL REGULATORY PROTEIN DCUR-RELATED"/>
    <property type="match status" value="1"/>
</dbReference>
<keyword evidence="5" id="KW-1185">Reference proteome</keyword>
<dbReference type="InterPro" id="IPR051271">
    <property type="entry name" value="2C-system_Tx_regulators"/>
</dbReference>
<evidence type="ECO:0000256" key="1">
    <source>
        <dbReference type="PROSITE-ProRule" id="PRU00169"/>
    </source>
</evidence>
<keyword evidence="1" id="KW-0597">Phosphoprotein</keyword>
<dbReference type="Gene3D" id="3.40.50.2300">
    <property type="match status" value="1"/>
</dbReference>
<dbReference type="InterPro" id="IPR011006">
    <property type="entry name" value="CheY-like_superfamily"/>
</dbReference>
<dbReference type="PROSITE" id="PS50110">
    <property type="entry name" value="RESPONSE_REGULATORY"/>
    <property type="match status" value="1"/>
</dbReference>
<dbReference type="SMART" id="SM00448">
    <property type="entry name" value="REC"/>
    <property type="match status" value="1"/>
</dbReference>
<dbReference type="GO" id="GO:0003677">
    <property type="term" value="F:DNA binding"/>
    <property type="evidence" value="ECO:0007669"/>
    <property type="project" value="InterPro"/>
</dbReference>
<sequence length="250" mass="27715">MIRVLIVDDEAPAHTVLKAHCAKIDDIEVVGNCYDGTSALTFLRQHPVDLMFLDMQMSDLTGFELLQTLDAPPCVVFVTAYADYALESYEFGVTDYLLKPVRYARFLAAVEKVRRYLGRVNGSVKSGPEVSPDAAASADASSGAETAFLSIKTDGVTERVEVGRILYIEAWGNYIKIHLPEQTLVERRTLSDLETALTDHGFVRIHKAWLVRLRAIDAIDGNRVRIGKTELPVGAIYKQKLRDLIASDSV</sequence>
<proteinExistence type="predicted"/>
<evidence type="ECO:0000259" key="3">
    <source>
        <dbReference type="PROSITE" id="PS50930"/>
    </source>
</evidence>
<dbReference type="Gene3D" id="2.40.50.1020">
    <property type="entry name" value="LytTr DNA-binding domain"/>
    <property type="match status" value="1"/>
</dbReference>
<dbReference type="EMBL" id="CP027806">
    <property type="protein sequence ID" value="AXI99470.1"/>
    <property type="molecule type" value="Genomic_DNA"/>
</dbReference>
<accession>A0A345UG69</accession>
<dbReference type="PANTHER" id="PTHR45526">
    <property type="entry name" value="TRANSCRIPTIONAL REGULATORY PROTEIN DPIA"/>
    <property type="match status" value="1"/>
</dbReference>